<proteinExistence type="predicted"/>
<feature type="compositionally biased region" description="Polar residues" evidence="1">
    <location>
        <begin position="45"/>
        <end position="55"/>
    </location>
</feature>
<evidence type="ECO:0000313" key="3">
    <source>
        <dbReference type="Proteomes" id="UP000466442"/>
    </source>
</evidence>
<reference evidence="2" key="1">
    <citation type="journal article" date="2021" name="Mol. Ecol. Resour.">
        <title>Apolygus lucorum genome provides insights into omnivorousness and mesophyll feeding.</title>
        <authorList>
            <person name="Liu Y."/>
            <person name="Liu H."/>
            <person name="Wang H."/>
            <person name="Huang T."/>
            <person name="Liu B."/>
            <person name="Yang B."/>
            <person name="Yin L."/>
            <person name="Li B."/>
            <person name="Zhang Y."/>
            <person name="Zhang S."/>
            <person name="Jiang F."/>
            <person name="Zhang X."/>
            <person name="Ren Y."/>
            <person name="Wang B."/>
            <person name="Wang S."/>
            <person name="Lu Y."/>
            <person name="Wu K."/>
            <person name="Fan W."/>
            <person name="Wang G."/>
        </authorList>
    </citation>
    <scope>NUCLEOTIDE SEQUENCE</scope>
    <source>
        <strain evidence="2">12Hb</strain>
    </source>
</reference>
<gene>
    <name evidence="2" type="ORF">GE061_016591</name>
</gene>
<feature type="compositionally biased region" description="Low complexity" evidence="1">
    <location>
        <begin position="59"/>
        <end position="70"/>
    </location>
</feature>
<feature type="compositionally biased region" description="Basic and acidic residues" evidence="1">
    <location>
        <begin position="137"/>
        <end position="156"/>
    </location>
</feature>
<evidence type="ECO:0000313" key="2">
    <source>
        <dbReference type="EMBL" id="KAF6208140.1"/>
    </source>
</evidence>
<sequence length="167" mass="18377">MDIPTAAASAETLQQQTPFDSDLLRIEAEPSDSYVSPLLQEGATGNIQAGDQCNPGTLPAPATSATTTFASKRRDHEKGEAACHHRPKRATYAEVTRSQTAPSLLRPSPTLHHTCEEANPISRDLRKVRSGCSRAHQQPEMERLADRHTKHQETGKRGPRVLPRQKQ</sequence>
<feature type="compositionally biased region" description="Basic residues" evidence="1">
    <location>
        <begin position="157"/>
        <end position="167"/>
    </location>
</feature>
<evidence type="ECO:0000256" key="1">
    <source>
        <dbReference type="SAM" id="MobiDB-lite"/>
    </source>
</evidence>
<keyword evidence="3" id="KW-1185">Reference proteome</keyword>
<feature type="compositionally biased region" description="Basic and acidic residues" evidence="1">
    <location>
        <begin position="72"/>
        <end position="83"/>
    </location>
</feature>
<accession>A0A8S9XGH1</accession>
<dbReference type="AlphaFoldDB" id="A0A8S9XGH1"/>
<organism evidence="2 3">
    <name type="scientific">Apolygus lucorum</name>
    <name type="common">Small green plant bug</name>
    <name type="synonym">Lygocoris lucorum</name>
    <dbReference type="NCBI Taxonomy" id="248454"/>
    <lineage>
        <taxon>Eukaryota</taxon>
        <taxon>Metazoa</taxon>
        <taxon>Ecdysozoa</taxon>
        <taxon>Arthropoda</taxon>
        <taxon>Hexapoda</taxon>
        <taxon>Insecta</taxon>
        <taxon>Pterygota</taxon>
        <taxon>Neoptera</taxon>
        <taxon>Paraneoptera</taxon>
        <taxon>Hemiptera</taxon>
        <taxon>Heteroptera</taxon>
        <taxon>Panheteroptera</taxon>
        <taxon>Cimicomorpha</taxon>
        <taxon>Miridae</taxon>
        <taxon>Mirini</taxon>
        <taxon>Apolygus</taxon>
    </lineage>
</organism>
<feature type="region of interest" description="Disordered" evidence="1">
    <location>
        <begin position="1"/>
        <end position="22"/>
    </location>
</feature>
<dbReference type="EMBL" id="WIXP02000007">
    <property type="protein sequence ID" value="KAF6208140.1"/>
    <property type="molecule type" value="Genomic_DNA"/>
</dbReference>
<feature type="region of interest" description="Disordered" evidence="1">
    <location>
        <begin position="45"/>
        <end position="167"/>
    </location>
</feature>
<dbReference type="Proteomes" id="UP000466442">
    <property type="component" value="Unassembled WGS sequence"/>
</dbReference>
<protein>
    <submittedName>
        <fullName evidence="2">Uncharacterized protein</fullName>
    </submittedName>
</protein>
<name>A0A8S9XGH1_APOLU</name>
<comment type="caution">
    <text evidence="2">The sequence shown here is derived from an EMBL/GenBank/DDBJ whole genome shotgun (WGS) entry which is preliminary data.</text>
</comment>